<evidence type="ECO:0000259" key="5">
    <source>
        <dbReference type="PROSITE" id="PS50003"/>
    </source>
</evidence>
<dbReference type="EMBL" id="LK023368">
    <property type="protein sequence ID" value="CDS12930.1"/>
    <property type="molecule type" value="Genomic_DNA"/>
</dbReference>
<dbReference type="InterPro" id="IPR052007">
    <property type="entry name" value="Bud4"/>
</dbReference>
<organism evidence="6">
    <name type="scientific">Lichtheimia ramosa</name>
    <dbReference type="NCBI Taxonomy" id="688394"/>
    <lineage>
        <taxon>Eukaryota</taxon>
        <taxon>Fungi</taxon>
        <taxon>Fungi incertae sedis</taxon>
        <taxon>Mucoromycota</taxon>
        <taxon>Mucoromycotina</taxon>
        <taxon>Mucoromycetes</taxon>
        <taxon>Mucorales</taxon>
        <taxon>Lichtheimiaceae</taxon>
        <taxon>Lichtheimia</taxon>
    </lineage>
</organism>
<feature type="compositionally biased region" description="Basic and acidic residues" evidence="4">
    <location>
        <begin position="446"/>
        <end position="455"/>
    </location>
</feature>
<feature type="compositionally biased region" description="Basic and acidic residues" evidence="4">
    <location>
        <begin position="576"/>
        <end position="586"/>
    </location>
</feature>
<feature type="compositionally biased region" description="Basic and acidic residues" evidence="4">
    <location>
        <begin position="194"/>
        <end position="205"/>
    </location>
</feature>
<feature type="compositionally biased region" description="Polar residues" evidence="4">
    <location>
        <begin position="456"/>
        <end position="473"/>
    </location>
</feature>
<feature type="compositionally biased region" description="Basic and acidic residues" evidence="4">
    <location>
        <begin position="703"/>
        <end position="714"/>
    </location>
</feature>
<feature type="compositionally biased region" description="Low complexity" evidence="4">
    <location>
        <begin position="692"/>
        <end position="701"/>
    </location>
</feature>
<feature type="compositionally biased region" description="Polar residues" evidence="4">
    <location>
        <begin position="424"/>
        <end position="445"/>
    </location>
</feature>
<dbReference type="InterPro" id="IPR001849">
    <property type="entry name" value="PH_domain"/>
</dbReference>
<evidence type="ECO:0000256" key="1">
    <source>
        <dbReference type="ARBA" id="ARBA00022618"/>
    </source>
</evidence>
<dbReference type="AlphaFoldDB" id="A0A077X049"/>
<feature type="compositionally biased region" description="Basic and acidic residues" evidence="4">
    <location>
        <begin position="503"/>
        <end position="515"/>
    </location>
</feature>
<dbReference type="InterPro" id="IPR011993">
    <property type="entry name" value="PH-like_dom_sf"/>
</dbReference>
<feature type="region of interest" description="Disordered" evidence="4">
    <location>
        <begin position="164"/>
        <end position="645"/>
    </location>
</feature>
<reference evidence="6" key="1">
    <citation type="journal article" date="2014" name="Genome Announc.">
        <title>De novo whole-genome sequence and genome annotation of Lichtheimia ramosa.</title>
        <authorList>
            <person name="Linde J."/>
            <person name="Schwartze V."/>
            <person name="Binder U."/>
            <person name="Lass-Florl C."/>
            <person name="Voigt K."/>
            <person name="Horn F."/>
        </authorList>
    </citation>
    <scope>NUCLEOTIDE SEQUENCE</scope>
    <source>
        <strain evidence="6">JMRC FSU:6197</strain>
    </source>
</reference>
<feature type="repeat" description="ANK" evidence="3">
    <location>
        <begin position="120"/>
        <end position="152"/>
    </location>
</feature>
<evidence type="ECO:0000256" key="3">
    <source>
        <dbReference type="PROSITE-ProRule" id="PRU00023"/>
    </source>
</evidence>
<protein>
    <recommendedName>
        <fullName evidence="5">PH domain-containing protein</fullName>
    </recommendedName>
</protein>
<dbReference type="GO" id="GO:0005525">
    <property type="term" value="F:GTP binding"/>
    <property type="evidence" value="ECO:0007669"/>
    <property type="project" value="TreeGrafter"/>
</dbReference>
<dbReference type="InterPro" id="IPR036770">
    <property type="entry name" value="Ankyrin_rpt-contain_sf"/>
</dbReference>
<feature type="compositionally biased region" description="Polar residues" evidence="4">
    <location>
        <begin position="600"/>
        <end position="623"/>
    </location>
</feature>
<proteinExistence type="predicted"/>
<accession>A0A077X049</accession>
<dbReference type="SUPFAM" id="SSF50729">
    <property type="entry name" value="PH domain-like"/>
    <property type="match status" value="1"/>
</dbReference>
<feature type="compositionally biased region" description="Basic and acidic residues" evidence="4">
    <location>
        <begin position="165"/>
        <end position="185"/>
    </location>
</feature>
<evidence type="ECO:0000256" key="2">
    <source>
        <dbReference type="ARBA" id="ARBA00023306"/>
    </source>
</evidence>
<dbReference type="PANTHER" id="PTHR36100:SF1">
    <property type="entry name" value="BUD SITE SELECTION PROTEIN 4"/>
    <property type="match status" value="1"/>
</dbReference>
<dbReference type="Gene3D" id="1.25.40.20">
    <property type="entry name" value="Ankyrin repeat-containing domain"/>
    <property type="match status" value="1"/>
</dbReference>
<dbReference type="OrthoDB" id="2123378at2759"/>
<evidence type="ECO:0000256" key="4">
    <source>
        <dbReference type="SAM" id="MobiDB-lite"/>
    </source>
</evidence>
<gene>
    <name evidence="6" type="ORF">LRAMOSA05114</name>
</gene>
<dbReference type="PROSITE" id="PS50088">
    <property type="entry name" value="ANK_REPEAT"/>
    <property type="match status" value="1"/>
</dbReference>
<keyword evidence="1" id="KW-0132">Cell division</keyword>
<dbReference type="PANTHER" id="PTHR36100">
    <property type="entry name" value="BUD SITE SELECTION PROTEIN 4"/>
    <property type="match status" value="1"/>
</dbReference>
<feature type="compositionally biased region" description="Basic and acidic residues" evidence="4">
    <location>
        <begin position="248"/>
        <end position="257"/>
    </location>
</feature>
<dbReference type="Gene3D" id="2.30.29.30">
    <property type="entry name" value="Pleckstrin-homology domain (PH domain)/Phosphotyrosine-binding domain (PTB)"/>
    <property type="match status" value="1"/>
</dbReference>
<feature type="compositionally biased region" description="Basic and acidic residues" evidence="4">
    <location>
        <begin position="313"/>
        <end position="330"/>
    </location>
</feature>
<dbReference type="PROSITE" id="PS50003">
    <property type="entry name" value="PH_DOMAIN"/>
    <property type="match status" value="1"/>
</dbReference>
<keyword evidence="3" id="KW-0040">ANK repeat</keyword>
<dbReference type="SMART" id="SM00233">
    <property type="entry name" value="PH"/>
    <property type="match status" value="1"/>
</dbReference>
<keyword evidence="2" id="KW-0131">Cell cycle</keyword>
<feature type="compositionally biased region" description="Polar residues" evidence="4">
    <location>
        <begin position="485"/>
        <end position="494"/>
    </location>
</feature>
<dbReference type="SUPFAM" id="SSF48403">
    <property type="entry name" value="Ankyrin repeat"/>
    <property type="match status" value="1"/>
</dbReference>
<sequence>MVDKATPDSVAKWTTAITNVDLEAVQQLLSSQGDLLWQPLDKDAFVDCDSVMAQLEQFQLLGKDLDNMSAIPYLLLDHDENVASLKGEEHIMQRKRAELLQFLIKHTSPTDLNTHFWGSCHNTTLHLATFLGHTHMMDQLVVQGASMDINNDLGHSPTTIITAAAKKESKSPRPKKSAERFKQQLDENSSSQDELLRHQTKRQQDIARLAKRSAVKNNPLFKKFEQSSSSSSSSSLNIPERQSPRRLNVPEKVDLVRKNSKGISSLKNKSYVTSSVFRQGESSSPSSRSPSPSIPSSPSPEPQQSDINTTSETVKDKEKEEDAATIEKDQSQSSPATQETSKEDKVEQPNESLTGKEPASEQSSQHEDPPKPEEPKDVHSNDDDEETKQEDTHDTPTLSTADNDDDDLTPTDNNEDDHDEEQPDTPTQASLHRAASSDSLKSTASLHDDKSHDNDIQSLQEEQQPITATSNPMEENMPNDKNMARFSSDSNQLFEASAAAPIARDDPRASMRSEMSDQFFDSYEEWVDTPQGRMSLTPPARNDKRQSTSLSSPLRQSIIAMVPTHEEGVEDEDDDSPTHEQQEESRSAAPKTSSEFDETSVASRTPPASFSPQQRRSMGTESIDTLPPLSIKGETTAEEQVPPLPVHENIAVNTRASHQSDYGSIAVQSTSYYVALDKQSEQQQHEEETSQEEQQQQSASETDTIRYTEERVDHGSTQQEEYGNIALRTTSNYVTHRLSQHHHEEDEYEEFTSDYRPPSVKLELPEIKTHPGQSTSAFGKLYIRINCAQDILLPLPKLTSYVRCVVSDGEFEFMSRYELLGQKITFDYECIIDARPDMIITVALHVRPDPHVRPKSGLSKLLTPARKQRETLGGYVHPEDGAIGQTRFALGHMIQACNQKTYQASLDCFNSWYVRSSREQKRQQQSMEEDILKVVGSMSMEMLYLPVTDPTLPIPKNLRECDLALRIRQWHDTCWHSGYLSIRVAGSKLWDRHYCRLIGSQLLGYASKTASSWQPRVQYDIADALRLVASSDQVIVTLVDVPDTRVFQSDTIIEETSRGYFRITFPDMHIDCVCDEPYESEAWVKMLKSMIGRVPLKVPFSL</sequence>
<feature type="compositionally biased region" description="Low complexity" evidence="4">
    <location>
        <begin position="281"/>
        <end position="291"/>
    </location>
</feature>
<feature type="compositionally biased region" description="Basic and acidic residues" evidence="4">
    <location>
        <begin position="364"/>
        <end position="381"/>
    </location>
</feature>
<feature type="compositionally biased region" description="Acidic residues" evidence="4">
    <location>
        <begin position="402"/>
        <end position="423"/>
    </location>
</feature>
<evidence type="ECO:0000313" key="6">
    <source>
        <dbReference type="EMBL" id="CDS12930.1"/>
    </source>
</evidence>
<name>A0A077X049_9FUNG</name>
<feature type="region of interest" description="Disordered" evidence="4">
    <location>
        <begin position="677"/>
        <end position="718"/>
    </location>
</feature>
<feature type="compositionally biased region" description="Pro residues" evidence="4">
    <location>
        <begin position="292"/>
        <end position="301"/>
    </location>
</feature>
<dbReference type="InterPro" id="IPR002110">
    <property type="entry name" value="Ankyrin_rpt"/>
</dbReference>
<feature type="compositionally biased region" description="Polar residues" evidence="4">
    <location>
        <begin position="261"/>
        <end position="277"/>
    </location>
</feature>
<feature type="domain" description="PH" evidence="5">
    <location>
        <begin position="973"/>
        <end position="1092"/>
    </location>
</feature>
<feature type="compositionally biased region" description="Basic and acidic residues" evidence="4">
    <location>
        <begin position="678"/>
        <end position="688"/>
    </location>
</feature>
<dbReference type="GO" id="GO:0051301">
    <property type="term" value="P:cell division"/>
    <property type="evidence" value="ECO:0007669"/>
    <property type="project" value="UniProtKB-KW"/>
</dbReference>